<keyword evidence="1" id="KW-0472">Membrane</keyword>
<dbReference type="InterPro" id="IPR052920">
    <property type="entry name" value="DNA-binding_regulatory"/>
</dbReference>
<dbReference type="PANTHER" id="PTHR43358">
    <property type="entry name" value="ALPHA/BETA-HYDROLASE"/>
    <property type="match status" value="1"/>
</dbReference>
<keyword evidence="1" id="KW-1133">Transmembrane helix</keyword>
<feature type="domain" description="AB hydrolase-1" evidence="2">
    <location>
        <begin position="86"/>
        <end position="178"/>
    </location>
</feature>
<gene>
    <name evidence="3" type="ORF">QX51_16770</name>
</gene>
<proteinExistence type="predicted"/>
<dbReference type="AlphaFoldDB" id="A0A0B3VGK7"/>
<feature type="transmembrane region" description="Helical" evidence="1">
    <location>
        <begin position="7"/>
        <end position="25"/>
    </location>
</feature>
<dbReference type="InterPro" id="IPR000073">
    <property type="entry name" value="AB_hydrolase_1"/>
</dbReference>
<dbReference type="Pfam" id="PF00561">
    <property type="entry name" value="Abhydrolase_1"/>
    <property type="match status" value="1"/>
</dbReference>
<evidence type="ECO:0000259" key="2">
    <source>
        <dbReference type="Pfam" id="PF00561"/>
    </source>
</evidence>
<evidence type="ECO:0000313" key="4">
    <source>
        <dbReference type="Proteomes" id="UP000031189"/>
    </source>
</evidence>
<dbReference type="STRING" id="1577792.QX51_16770"/>
<sequence>MKILSMVCVTIIIVNITGFVVGYYFSKRITNPKTTSYEEHYNNEKTFHPDVIKTYEEIEKEEVSIDSVYGYKLHGIFFPNKTVDKVVILSHGITANLWDMLKYGFLYIPRGFSILAYDHRYHGLSGGKNTSLGYYEKDDLKSWIDWIRNKYGKNTKIGIHGESMGSAIVVEYLGVYDDVEFAVDNCGFTSFVEEAKFLLKKYCHIKLNMLQSFVIFFTSKITKLRCGWSFNQVEPIRAIKNVKTPMLFIHGDCDNIVPCEMCKAIFYAKQYGIRDKFEVKDADHTDALDKDKNGYINHLNKFLDLVGM</sequence>
<dbReference type="Proteomes" id="UP000031189">
    <property type="component" value="Unassembled WGS sequence"/>
</dbReference>
<reference evidence="3 4" key="1">
    <citation type="submission" date="2014-12" db="EMBL/GenBank/DDBJ databases">
        <title>Draft genome sequence of Terrisporobacter sp. 08-306576, isolated from the blood culture of a bacteremia patient.</title>
        <authorList>
            <person name="Lund L.C."/>
            <person name="Sydenham T.V."/>
            <person name="Hogh S.V."/>
            <person name="Skov M.N."/>
            <person name="Kemp M."/>
            <person name="Justesen U.S."/>
        </authorList>
    </citation>
    <scope>NUCLEOTIDE SEQUENCE [LARGE SCALE GENOMIC DNA]</scope>
    <source>
        <strain evidence="3 4">08-306576</strain>
    </source>
</reference>
<keyword evidence="4" id="KW-1185">Reference proteome</keyword>
<dbReference type="SUPFAM" id="SSF53474">
    <property type="entry name" value="alpha/beta-Hydrolases"/>
    <property type="match status" value="1"/>
</dbReference>
<dbReference type="InterPro" id="IPR029058">
    <property type="entry name" value="AB_hydrolase_fold"/>
</dbReference>
<dbReference type="EMBL" id="JWHR01000134">
    <property type="protein sequence ID" value="KHS55891.1"/>
    <property type="molecule type" value="Genomic_DNA"/>
</dbReference>
<evidence type="ECO:0000313" key="3">
    <source>
        <dbReference type="EMBL" id="KHS55891.1"/>
    </source>
</evidence>
<evidence type="ECO:0000256" key="1">
    <source>
        <dbReference type="SAM" id="Phobius"/>
    </source>
</evidence>
<dbReference type="RefSeq" id="WP_039681052.1">
    <property type="nucleotide sequence ID" value="NZ_JAWGXO010000016.1"/>
</dbReference>
<name>A0A0B3VGK7_9FIRM</name>
<protein>
    <recommendedName>
        <fullName evidence="2">AB hydrolase-1 domain-containing protein</fullName>
    </recommendedName>
</protein>
<accession>A0A0B3VGK7</accession>
<dbReference type="Gene3D" id="3.40.50.1820">
    <property type="entry name" value="alpha/beta hydrolase"/>
    <property type="match status" value="1"/>
</dbReference>
<keyword evidence="1" id="KW-0812">Transmembrane</keyword>
<dbReference type="OrthoDB" id="9776685at2"/>
<comment type="caution">
    <text evidence="3">The sequence shown here is derived from an EMBL/GenBank/DDBJ whole genome shotgun (WGS) entry which is preliminary data.</text>
</comment>
<organism evidence="3 4">
    <name type="scientific">Terrisporobacter othiniensis</name>
    <dbReference type="NCBI Taxonomy" id="1577792"/>
    <lineage>
        <taxon>Bacteria</taxon>
        <taxon>Bacillati</taxon>
        <taxon>Bacillota</taxon>
        <taxon>Clostridia</taxon>
        <taxon>Peptostreptococcales</taxon>
        <taxon>Peptostreptococcaceae</taxon>
        <taxon>Terrisporobacter</taxon>
    </lineage>
</organism>
<dbReference type="PANTHER" id="PTHR43358:SF5">
    <property type="entry name" value="EXPORTED PROTEIN"/>
    <property type="match status" value="1"/>
</dbReference>